<gene>
    <name evidence="1" type="ORF">DW839_32295</name>
</gene>
<organism evidence="1 2">
    <name type="scientific">Enterocloster bolteae</name>
    <dbReference type="NCBI Taxonomy" id="208479"/>
    <lineage>
        <taxon>Bacteria</taxon>
        <taxon>Bacillati</taxon>
        <taxon>Bacillota</taxon>
        <taxon>Clostridia</taxon>
        <taxon>Lachnospirales</taxon>
        <taxon>Lachnospiraceae</taxon>
        <taxon>Enterocloster</taxon>
    </lineage>
</organism>
<dbReference type="AlphaFoldDB" id="A0A414AEC1"/>
<dbReference type="Proteomes" id="UP000283975">
    <property type="component" value="Unassembled WGS sequence"/>
</dbReference>
<dbReference type="EMBL" id="QSHZ01000073">
    <property type="protein sequence ID" value="RHC45573.1"/>
    <property type="molecule type" value="Genomic_DNA"/>
</dbReference>
<reference evidence="1 2" key="1">
    <citation type="submission" date="2018-08" db="EMBL/GenBank/DDBJ databases">
        <title>A genome reference for cultivated species of the human gut microbiota.</title>
        <authorList>
            <person name="Zou Y."/>
            <person name="Xue W."/>
            <person name="Luo G."/>
        </authorList>
    </citation>
    <scope>NUCLEOTIDE SEQUENCE [LARGE SCALE GENOMIC DNA]</scope>
    <source>
        <strain evidence="1 2">AM35-14</strain>
    </source>
</reference>
<evidence type="ECO:0000313" key="1">
    <source>
        <dbReference type="EMBL" id="RHC45573.1"/>
    </source>
</evidence>
<name>A0A414AEC1_9FIRM</name>
<sequence>MRAMLEIKNMPDSCYDCPCCSIDKQCKAKEHKDIPDVFRGRPEWCPLIVVEGAPLAEARCYLDMPCRFQTPVSKGSA</sequence>
<comment type="caution">
    <text evidence="1">The sequence shown here is derived from an EMBL/GenBank/DDBJ whole genome shotgun (WGS) entry which is preliminary data.</text>
</comment>
<protein>
    <submittedName>
        <fullName evidence="1">Uncharacterized protein</fullName>
    </submittedName>
</protein>
<accession>A0A414AEC1</accession>
<evidence type="ECO:0000313" key="2">
    <source>
        <dbReference type="Proteomes" id="UP000283975"/>
    </source>
</evidence>
<proteinExistence type="predicted"/>